<evidence type="ECO:0000256" key="2">
    <source>
        <dbReference type="ARBA" id="ARBA00022448"/>
    </source>
</evidence>
<dbReference type="AlphaFoldDB" id="T2M4H9"/>
<accession>T2M4H9</accession>
<proteinExistence type="evidence at transcript level"/>
<keyword evidence="3" id="KW-0509">mRNA transport</keyword>
<reference evidence="11" key="1">
    <citation type="journal article" date="2013" name="Genome Biol. Evol.">
        <title>Punctuated emergences of genetic and phenotypic innovations in eumetazoan, bilaterian, euteleostome, and hominidae ancestors.</title>
        <authorList>
            <person name="Wenger Y."/>
            <person name="Galliot B."/>
        </authorList>
    </citation>
    <scope>NUCLEOTIDE SEQUENCE</scope>
    <source>
        <tissue evidence="11">Whole animals</tissue>
    </source>
</reference>
<keyword evidence="9" id="KW-0804">Transcription</keyword>
<keyword evidence="8" id="KW-0010">Activator</keyword>
<evidence type="ECO:0000256" key="5">
    <source>
        <dbReference type="ARBA" id="ARBA00022927"/>
    </source>
</evidence>
<evidence type="ECO:0000256" key="4">
    <source>
        <dbReference type="ARBA" id="ARBA00022853"/>
    </source>
</evidence>
<dbReference type="GO" id="GO:0006406">
    <property type="term" value="P:mRNA export from nucleus"/>
    <property type="evidence" value="ECO:0007669"/>
    <property type="project" value="InterPro"/>
</dbReference>
<keyword evidence="10" id="KW-0539">Nucleus</keyword>
<feature type="non-terminal residue" evidence="11">
    <location>
        <position position="1"/>
    </location>
</feature>
<comment type="subcellular location">
    <subcellularLocation>
        <location evidence="1">Nucleus</location>
        <location evidence="1">Nucleoplasm</location>
    </subcellularLocation>
</comment>
<keyword evidence="7" id="KW-0805">Transcription regulation</keyword>
<dbReference type="InterPro" id="IPR018783">
    <property type="entry name" value="TF_ENY2"/>
</dbReference>
<dbReference type="OrthoDB" id="6221744at2759"/>
<evidence type="ECO:0000256" key="8">
    <source>
        <dbReference type="ARBA" id="ARBA00023159"/>
    </source>
</evidence>
<dbReference type="EMBL" id="HAAD01000946">
    <property type="protein sequence ID" value="CDG67178.1"/>
    <property type="molecule type" value="mRNA"/>
</dbReference>
<dbReference type="Pfam" id="PF10163">
    <property type="entry name" value="EnY2"/>
    <property type="match status" value="1"/>
</dbReference>
<protein>
    <submittedName>
        <fullName evidence="11">Enhancer of yellow 2 transcription factor homolog</fullName>
    </submittedName>
</protein>
<organism evidence="11">
    <name type="scientific">Hydra vulgaris</name>
    <name type="common">Hydra</name>
    <name type="synonym">Hydra attenuata</name>
    <dbReference type="NCBI Taxonomy" id="6087"/>
    <lineage>
        <taxon>Eukaryota</taxon>
        <taxon>Metazoa</taxon>
        <taxon>Cnidaria</taxon>
        <taxon>Hydrozoa</taxon>
        <taxon>Hydroidolina</taxon>
        <taxon>Anthoathecata</taxon>
        <taxon>Aplanulata</taxon>
        <taxon>Hydridae</taxon>
        <taxon>Hydra</taxon>
    </lineage>
</organism>
<dbReference type="GO" id="GO:0003713">
    <property type="term" value="F:transcription coactivator activity"/>
    <property type="evidence" value="ECO:0007669"/>
    <property type="project" value="InterPro"/>
</dbReference>
<dbReference type="FunFam" id="1.10.246.140:FF:000001">
    <property type="entry name" value="Transcription and mRNA export factor ENY2"/>
    <property type="match status" value="1"/>
</dbReference>
<gene>
    <name evidence="11" type="primary">ENY2</name>
</gene>
<dbReference type="GO" id="GO:0005643">
    <property type="term" value="C:nuclear pore"/>
    <property type="evidence" value="ECO:0007669"/>
    <property type="project" value="InterPro"/>
</dbReference>
<evidence type="ECO:0000256" key="3">
    <source>
        <dbReference type="ARBA" id="ARBA00022816"/>
    </source>
</evidence>
<evidence type="ECO:0000256" key="7">
    <source>
        <dbReference type="ARBA" id="ARBA00023015"/>
    </source>
</evidence>
<dbReference type="PANTHER" id="PTHR12514">
    <property type="entry name" value="ENHANCER OF YELLOW 2 TRANSCRIPTION FACTOR"/>
    <property type="match status" value="1"/>
</dbReference>
<dbReference type="GO" id="GO:0000124">
    <property type="term" value="C:SAGA complex"/>
    <property type="evidence" value="ECO:0007669"/>
    <property type="project" value="InterPro"/>
</dbReference>
<dbReference type="GO" id="GO:0015031">
    <property type="term" value="P:protein transport"/>
    <property type="evidence" value="ECO:0007669"/>
    <property type="project" value="UniProtKB-KW"/>
</dbReference>
<evidence type="ECO:0000256" key="6">
    <source>
        <dbReference type="ARBA" id="ARBA00023010"/>
    </source>
</evidence>
<evidence type="ECO:0000256" key="9">
    <source>
        <dbReference type="ARBA" id="ARBA00023163"/>
    </source>
</evidence>
<keyword evidence="6" id="KW-0811">Translocation</keyword>
<dbReference type="Gene3D" id="1.10.246.140">
    <property type="match status" value="1"/>
</dbReference>
<dbReference type="HAMAP" id="MF_03046">
    <property type="entry name" value="ENY2_Sus1"/>
    <property type="match status" value="1"/>
</dbReference>
<evidence type="ECO:0000256" key="1">
    <source>
        <dbReference type="ARBA" id="ARBA00004642"/>
    </source>
</evidence>
<sequence>MTQKRETQVKQKINQRLTETGEKERLQDMLRARLIESGWREELKEYARQIVKEKGIDNVTVDELVAELTPRARARVPDEVKKELLHSIREFLADK</sequence>
<keyword evidence="5" id="KW-0653">Protein transport</keyword>
<dbReference type="OMA" id="RLMCRNI"/>
<keyword evidence="4" id="KW-0156">Chromatin regulator</keyword>
<dbReference type="KEGG" id="hmg:100210293"/>
<dbReference type="GO" id="GO:0005654">
    <property type="term" value="C:nucleoplasm"/>
    <property type="evidence" value="ECO:0007669"/>
    <property type="project" value="UniProtKB-SubCell"/>
</dbReference>
<keyword evidence="2" id="KW-0813">Transport</keyword>
<dbReference type="GO" id="GO:0006325">
    <property type="term" value="P:chromatin organization"/>
    <property type="evidence" value="ECO:0007669"/>
    <property type="project" value="UniProtKB-KW"/>
</dbReference>
<evidence type="ECO:0000313" key="11">
    <source>
        <dbReference type="EMBL" id="CDG67178.1"/>
    </source>
</evidence>
<dbReference type="InterPro" id="IPR038212">
    <property type="entry name" value="TF_EnY2_sf"/>
</dbReference>
<name>T2M4H9_HYDVU</name>
<evidence type="ECO:0000256" key="10">
    <source>
        <dbReference type="ARBA" id="ARBA00023242"/>
    </source>
</evidence>